<protein>
    <recommendedName>
        <fullName evidence="4">FGFR1 oncogene partner (FOP) N-terminal dimerisation domain-containing protein</fullName>
    </recommendedName>
</protein>
<dbReference type="AlphaFoldDB" id="A0AAR5PEF4"/>
<evidence type="ECO:0000256" key="2">
    <source>
        <dbReference type="ARBA" id="ARBA00023212"/>
    </source>
</evidence>
<dbReference type="PANTHER" id="PTHR15431">
    <property type="entry name" value="FGFR1 ONCOGENE PARTNER/LISH DOMAIN-CONTAINING PROTEIN"/>
    <property type="match status" value="1"/>
</dbReference>
<dbReference type="EnsemblMetazoa" id="XM_019903557.1">
    <property type="protein sequence ID" value="XP_019759116.1"/>
    <property type="gene ID" value="LOC109537040"/>
</dbReference>
<dbReference type="KEGG" id="dpa:109537040"/>
<dbReference type="GO" id="GO:0034453">
    <property type="term" value="P:microtubule anchoring"/>
    <property type="evidence" value="ECO:0007669"/>
    <property type="project" value="InterPro"/>
</dbReference>
<keyword evidence="1" id="KW-0963">Cytoplasm</keyword>
<sequence>MSVLEEDVELRDLMTQTLEKNGCLAKIRAELRASVFLALEEDIKLNKQQPLQNLRVQSYLETPEGRAMFYLVGEFLEFFNLQFTLSVYESESYMNAVGHYQEKRKLAKELGLDVMEESTVPLLQQVLKLAQSKSNVLDINLNLNGTPNGSYKEESSNVDSIYRKTDVNCSKSSAEMQTSNDNMVSGKFNATFDVNSPRLTDVLNKENPLTTGDSYDNSDILKYLQCNKKNELNGKLNDTYIKSPTICENLPNNDAKASIDISIPLHKGLKDIKEDDTYEDTSSIAEDSEASEKPISSNISIESVPLKSPSMSENVSQKMNNSKSMVDKSKLGQKPKASLNSLSDLPPLQLNISRKNNDILPSLYNKD</sequence>
<reference evidence="6" key="1">
    <citation type="journal article" date="2013" name="Genome Biol.">
        <title>Draft genome of the mountain pine beetle, Dendroctonus ponderosae Hopkins, a major forest pest.</title>
        <authorList>
            <person name="Keeling C.I."/>
            <person name="Yuen M.M."/>
            <person name="Liao N.Y."/>
            <person name="Docking T.R."/>
            <person name="Chan S.K."/>
            <person name="Taylor G.A."/>
            <person name="Palmquist D.L."/>
            <person name="Jackman S.D."/>
            <person name="Nguyen A."/>
            <person name="Li M."/>
            <person name="Henderson H."/>
            <person name="Janes J.K."/>
            <person name="Zhao Y."/>
            <person name="Pandoh P."/>
            <person name="Moore R."/>
            <person name="Sperling F.A."/>
            <person name="Huber D.P."/>
            <person name="Birol I."/>
            <person name="Jones S.J."/>
            <person name="Bohlmann J."/>
        </authorList>
    </citation>
    <scope>NUCLEOTIDE SEQUENCE</scope>
</reference>
<keyword evidence="6" id="KW-1185">Reference proteome</keyword>
<proteinExistence type="predicted"/>
<reference evidence="5" key="2">
    <citation type="submission" date="2024-08" db="UniProtKB">
        <authorList>
            <consortium name="EnsemblMetazoa"/>
        </authorList>
    </citation>
    <scope>IDENTIFICATION</scope>
</reference>
<feature type="compositionally biased region" description="Polar residues" evidence="3">
    <location>
        <begin position="309"/>
        <end position="324"/>
    </location>
</feature>
<dbReference type="GO" id="GO:0005813">
    <property type="term" value="C:centrosome"/>
    <property type="evidence" value="ECO:0007669"/>
    <property type="project" value="TreeGrafter"/>
</dbReference>
<feature type="region of interest" description="Disordered" evidence="3">
    <location>
        <begin position="274"/>
        <end position="367"/>
    </location>
</feature>
<evidence type="ECO:0000259" key="4">
    <source>
        <dbReference type="Pfam" id="PF09398"/>
    </source>
</evidence>
<dbReference type="Gene3D" id="1.20.960.40">
    <property type="match status" value="1"/>
</dbReference>
<keyword evidence="2" id="KW-0206">Cytoskeleton</keyword>
<dbReference type="PANTHER" id="PTHR15431:SF9">
    <property type="entry name" value="CENTROSOMAL PROTEIN 43"/>
    <property type="match status" value="1"/>
</dbReference>
<dbReference type="GeneID" id="109537040"/>
<dbReference type="InterPro" id="IPR018993">
    <property type="entry name" value="FOP_dimerisation-dom_N"/>
</dbReference>
<dbReference type="Proteomes" id="UP000019118">
    <property type="component" value="Unassembled WGS sequence"/>
</dbReference>
<name>A0AAR5PEF4_DENPD</name>
<evidence type="ECO:0000256" key="3">
    <source>
        <dbReference type="SAM" id="MobiDB-lite"/>
    </source>
</evidence>
<evidence type="ECO:0000313" key="5">
    <source>
        <dbReference type="EnsemblMetazoa" id="XP_019759116.1"/>
    </source>
</evidence>
<evidence type="ECO:0000313" key="6">
    <source>
        <dbReference type="Proteomes" id="UP000019118"/>
    </source>
</evidence>
<accession>A0AAR5PEF4</accession>
<feature type="domain" description="FGFR1 oncogene partner (FOP) N-terminal dimerisation" evidence="4">
    <location>
        <begin position="49"/>
        <end position="128"/>
    </location>
</feature>
<dbReference type="Pfam" id="PF09398">
    <property type="entry name" value="FOP_dimer"/>
    <property type="match status" value="1"/>
</dbReference>
<evidence type="ECO:0000256" key="1">
    <source>
        <dbReference type="ARBA" id="ARBA00022490"/>
    </source>
</evidence>
<organism evidence="5 6">
    <name type="scientific">Dendroctonus ponderosae</name>
    <name type="common">Mountain pine beetle</name>
    <dbReference type="NCBI Taxonomy" id="77166"/>
    <lineage>
        <taxon>Eukaryota</taxon>
        <taxon>Metazoa</taxon>
        <taxon>Ecdysozoa</taxon>
        <taxon>Arthropoda</taxon>
        <taxon>Hexapoda</taxon>
        <taxon>Insecta</taxon>
        <taxon>Pterygota</taxon>
        <taxon>Neoptera</taxon>
        <taxon>Endopterygota</taxon>
        <taxon>Coleoptera</taxon>
        <taxon>Polyphaga</taxon>
        <taxon>Cucujiformia</taxon>
        <taxon>Curculionidae</taxon>
        <taxon>Scolytinae</taxon>
        <taxon>Dendroctonus</taxon>
    </lineage>
</organism>